<dbReference type="InterPro" id="IPR042326">
    <property type="entry name" value="Ctk3"/>
</dbReference>
<dbReference type="GO" id="GO:0045943">
    <property type="term" value="P:positive regulation of transcription by RNA polymerase I"/>
    <property type="evidence" value="ECO:0007669"/>
    <property type="project" value="TreeGrafter"/>
</dbReference>
<feature type="compositionally biased region" description="Low complexity" evidence="1">
    <location>
        <begin position="325"/>
        <end position="358"/>
    </location>
</feature>
<dbReference type="EMBL" id="JAAAUY010001517">
    <property type="protein sequence ID" value="KAF9322553.1"/>
    <property type="molecule type" value="Genomic_DNA"/>
</dbReference>
<dbReference type="GO" id="GO:0032786">
    <property type="term" value="P:positive regulation of DNA-templated transcription, elongation"/>
    <property type="evidence" value="ECO:0007669"/>
    <property type="project" value="InterPro"/>
</dbReference>
<dbReference type="PANTHER" id="PTHR28291">
    <property type="entry name" value="CTD KINASE SUBUNIT GAMMA"/>
    <property type="match status" value="1"/>
</dbReference>
<dbReference type="PROSITE" id="PS51391">
    <property type="entry name" value="CID"/>
    <property type="match status" value="1"/>
</dbReference>
<evidence type="ECO:0000313" key="3">
    <source>
        <dbReference type="EMBL" id="KAF9322553.1"/>
    </source>
</evidence>
<feature type="domain" description="CID" evidence="2">
    <location>
        <begin position="5"/>
        <end position="141"/>
    </location>
</feature>
<comment type="caution">
    <text evidence="3">The sequence shown here is derived from an EMBL/GenBank/DDBJ whole genome shotgun (WGS) entry which is preliminary data.</text>
</comment>
<dbReference type="InterPro" id="IPR006569">
    <property type="entry name" value="CID_dom"/>
</dbReference>
<evidence type="ECO:0000259" key="2">
    <source>
        <dbReference type="PROSITE" id="PS51391"/>
    </source>
</evidence>
<dbReference type="SUPFAM" id="SSF48464">
    <property type="entry name" value="ENTH/VHS domain"/>
    <property type="match status" value="1"/>
</dbReference>
<dbReference type="InterPro" id="IPR024637">
    <property type="entry name" value="Ctk3_C"/>
</dbReference>
<gene>
    <name evidence="3" type="ORF">BG006_002292</name>
</gene>
<dbReference type="Pfam" id="PF12350">
    <property type="entry name" value="CTK3_C"/>
    <property type="match status" value="1"/>
</dbReference>
<dbReference type="Proteomes" id="UP000696485">
    <property type="component" value="Unassembled WGS sequence"/>
</dbReference>
<protein>
    <recommendedName>
        <fullName evidence="2">CID domain-containing protein</fullName>
    </recommendedName>
</protein>
<accession>A0A9P5SBY0</accession>
<reference evidence="3" key="1">
    <citation type="journal article" date="2020" name="Fungal Divers.">
        <title>Resolving the Mortierellaceae phylogeny through synthesis of multi-gene phylogenetics and phylogenomics.</title>
        <authorList>
            <person name="Vandepol N."/>
            <person name="Liber J."/>
            <person name="Desiro A."/>
            <person name="Na H."/>
            <person name="Kennedy M."/>
            <person name="Barry K."/>
            <person name="Grigoriev I.V."/>
            <person name="Miller A.N."/>
            <person name="O'Donnell K."/>
            <person name="Stajich J.E."/>
            <person name="Bonito G."/>
        </authorList>
    </citation>
    <scope>NUCLEOTIDE SEQUENCE</scope>
    <source>
        <strain evidence="3">NVP1</strain>
    </source>
</reference>
<organism evidence="3 4">
    <name type="scientific">Podila minutissima</name>
    <dbReference type="NCBI Taxonomy" id="64525"/>
    <lineage>
        <taxon>Eukaryota</taxon>
        <taxon>Fungi</taxon>
        <taxon>Fungi incertae sedis</taxon>
        <taxon>Mucoromycota</taxon>
        <taxon>Mortierellomycotina</taxon>
        <taxon>Mortierellomycetes</taxon>
        <taxon>Mortierellales</taxon>
        <taxon>Mortierellaceae</taxon>
        <taxon>Podila</taxon>
    </lineage>
</organism>
<feature type="compositionally biased region" description="Low complexity" evidence="1">
    <location>
        <begin position="279"/>
        <end position="317"/>
    </location>
</feature>
<feature type="region of interest" description="Disordered" evidence="1">
    <location>
        <begin position="271"/>
        <end position="367"/>
    </location>
</feature>
<dbReference type="InterPro" id="IPR008942">
    <property type="entry name" value="ENTH_VHS"/>
</dbReference>
<name>A0A9P5SBY0_9FUNG</name>
<dbReference type="InterPro" id="IPR024638">
    <property type="entry name" value="Ctk3_N"/>
</dbReference>
<dbReference type="GO" id="GO:0070692">
    <property type="term" value="C:CTDK-1 complex"/>
    <property type="evidence" value="ECO:0007669"/>
    <property type="project" value="InterPro"/>
</dbReference>
<dbReference type="AlphaFoldDB" id="A0A9P5SBY0"/>
<proteinExistence type="predicted"/>
<keyword evidence="4" id="KW-1185">Reference proteome</keyword>
<dbReference type="Pfam" id="PF12243">
    <property type="entry name" value="CTK3"/>
    <property type="match status" value="1"/>
</dbReference>
<sequence length="367" mass="40700">MSELDPFEARVNFLGLLSKLNASQHSIQKVASFAMRHRSMHEDLYNCIIEALDQTPSINARMNIFYVFDSICQQSGKTGFTGYMDLIGKNLSSIVESVAPSGPKGNVNVAGTKKILELWRSKKLFHHNVIDVVEKPLLARELGARSMTSEAGMAKEDILRRMDEDRERHKRIREEIWIRPADEDPSAEFQQDWDEVSDIDEHDYEDIECENNKYLPGFPWDMEFEPSISALSVPPITTQSKDVSGMASVNTIDPSPASKFLSGPSQYYGSTGALHHHTTSAQTTTNSSNGTNTNLNSSSAYTSHSPHSSRVMQSRPSSRPPSPPYYGSSGSSFMPRPSSPHYSSRQYHQSSSSSSSSSLPAYVHGAP</sequence>
<evidence type="ECO:0000256" key="1">
    <source>
        <dbReference type="SAM" id="MobiDB-lite"/>
    </source>
</evidence>
<dbReference type="PANTHER" id="PTHR28291:SF1">
    <property type="entry name" value="CTD KINASE SUBUNIT GAMMA"/>
    <property type="match status" value="1"/>
</dbReference>
<dbReference type="Gene3D" id="1.25.40.90">
    <property type="match status" value="1"/>
</dbReference>
<dbReference type="SMART" id="SM00582">
    <property type="entry name" value="RPR"/>
    <property type="match status" value="1"/>
</dbReference>
<evidence type="ECO:0000313" key="4">
    <source>
        <dbReference type="Proteomes" id="UP000696485"/>
    </source>
</evidence>